<dbReference type="Proteomes" id="UP000007735">
    <property type="component" value="Chromosome"/>
</dbReference>
<accession>G9A1F0</accession>
<proteinExistence type="predicted"/>
<dbReference type="KEGG" id="sfh:SFHH103_03038"/>
<dbReference type="AlphaFoldDB" id="G9A1F0"/>
<dbReference type="EMBL" id="HE616890">
    <property type="protein sequence ID" value="CCE97530.1"/>
    <property type="molecule type" value="Genomic_DNA"/>
</dbReference>
<sequence length="38" mass="4028">MAVLPIWGFADEAETGGLHDLMAEAVTAAKQRSLELGQ</sequence>
<dbReference type="HOGENOM" id="CLU_3332054_0_0_5"/>
<evidence type="ECO:0000313" key="1">
    <source>
        <dbReference type="EMBL" id="CCE97530.1"/>
    </source>
</evidence>
<dbReference type="PATRIC" id="fig|380.5.peg.3225"/>
<gene>
    <name evidence="1" type="ordered locus">SFHH103_03038</name>
</gene>
<protein>
    <submittedName>
        <fullName evidence="1">Uncharacterized protein</fullName>
    </submittedName>
</protein>
<name>G9A1F0_SINF1</name>
<organism evidence="1 2">
    <name type="scientific">Sinorhizobium fredii (strain HH103)</name>
    <dbReference type="NCBI Taxonomy" id="1117943"/>
    <lineage>
        <taxon>Bacteria</taxon>
        <taxon>Pseudomonadati</taxon>
        <taxon>Pseudomonadota</taxon>
        <taxon>Alphaproteobacteria</taxon>
        <taxon>Hyphomicrobiales</taxon>
        <taxon>Rhizobiaceae</taxon>
        <taxon>Sinorhizobium/Ensifer group</taxon>
        <taxon>Sinorhizobium</taxon>
    </lineage>
</organism>
<reference evidence="1 2" key="1">
    <citation type="journal article" date="2012" name="J. Bacteriol.">
        <title>Genome sequence of the soybean symbiont Sinorhizobium fredii HH103.</title>
        <authorList>
            <person name="Weidner S."/>
            <person name="Becker A."/>
            <person name="Bonilla I."/>
            <person name="Jaenicke S."/>
            <person name="Lloret J."/>
            <person name="Margaret I."/>
            <person name="Puhler A."/>
            <person name="Ruiz-Sainz J.E."/>
            <person name="Schneiker-Bekel S."/>
            <person name="Szczepanowski R."/>
            <person name="Vinardell J.M."/>
            <person name="Zehner S."/>
            <person name="Gottfert M."/>
        </authorList>
    </citation>
    <scope>NUCLEOTIDE SEQUENCE [LARGE SCALE GENOMIC DNA]</scope>
    <source>
        <strain evidence="1 2">HH103</strain>
    </source>
</reference>
<evidence type="ECO:0000313" key="2">
    <source>
        <dbReference type="Proteomes" id="UP000007735"/>
    </source>
</evidence>